<protein>
    <submittedName>
        <fullName evidence="2">Uncharacterized protein</fullName>
    </submittedName>
</protein>
<sequence>MSNQEAFHVAFARSRNVSRPMLIGGLIAVGFANGVSKNIFSATFEDGLFSAVFNTFDISVFVWLAVGAGLLLVASSTLH</sequence>
<dbReference type="Proteomes" id="UP001220530">
    <property type="component" value="Chromosome"/>
</dbReference>
<dbReference type="EMBL" id="CP118246">
    <property type="protein sequence ID" value="WDR03476.1"/>
    <property type="molecule type" value="Genomic_DNA"/>
</dbReference>
<accession>A0ABY7YQB1</accession>
<evidence type="ECO:0000313" key="3">
    <source>
        <dbReference type="Proteomes" id="UP001220530"/>
    </source>
</evidence>
<keyword evidence="1" id="KW-1133">Transmembrane helix</keyword>
<gene>
    <name evidence="2" type="ORF">PSQ19_05085</name>
</gene>
<organism evidence="2 3">
    <name type="scientific">Devosia algicola</name>
    <dbReference type="NCBI Taxonomy" id="3026418"/>
    <lineage>
        <taxon>Bacteria</taxon>
        <taxon>Pseudomonadati</taxon>
        <taxon>Pseudomonadota</taxon>
        <taxon>Alphaproteobacteria</taxon>
        <taxon>Hyphomicrobiales</taxon>
        <taxon>Devosiaceae</taxon>
        <taxon>Devosia</taxon>
    </lineage>
</organism>
<reference evidence="2 3" key="1">
    <citation type="submission" date="2023-02" db="EMBL/GenBank/DDBJ databases">
        <title>Devosia algicola sp. nov., isolated from the phycosphere of marine algae.</title>
        <authorList>
            <person name="Kim J.M."/>
            <person name="Lee J.K."/>
            <person name="Choi B.J."/>
            <person name="Bayburt H."/>
            <person name="Jeon C.O."/>
        </authorList>
    </citation>
    <scope>NUCLEOTIDE SEQUENCE [LARGE SCALE GENOMIC DNA]</scope>
    <source>
        <strain evidence="2 3">G20-9</strain>
    </source>
</reference>
<name>A0ABY7YQB1_9HYPH</name>
<keyword evidence="3" id="KW-1185">Reference proteome</keyword>
<keyword evidence="1" id="KW-0472">Membrane</keyword>
<dbReference type="RefSeq" id="WP_282219870.1">
    <property type="nucleotide sequence ID" value="NZ_CP118246.1"/>
</dbReference>
<proteinExistence type="predicted"/>
<evidence type="ECO:0000313" key="2">
    <source>
        <dbReference type="EMBL" id="WDR03476.1"/>
    </source>
</evidence>
<evidence type="ECO:0000256" key="1">
    <source>
        <dbReference type="SAM" id="Phobius"/>
    </source>
</evidence>
<keyword evidence="1" id="KW-0812">Transmembrane</keyword>
<feature type="transmembrane region" description="Helical" evidence="1">
    <location>
        <begin position="60"/>
        <end position="78"/>
    </location>
</feature>
<feature type="transmembrane region" description="Helical" evidence="1">
    <location>
        <begin position="21"/>
        <end position="40"/>
    </location>
</feature>